<dbReference type="GO" id="GO:0016787">
    <property type="term" value="F:hydrolase activity"/>
    <property type="evidence" value="ECO:0007669"/>
    <property type="project" value="UniProtKB-KW"/>
</dbReference>
<dbReference type="Pfam" id="PF07859">
    <property type="entry name" value="Abhydrolase_3"/>
    <property type="match status" value="1"/>
</dbReference>
<sequence length="316" mass="33639">MPLDATIAEKLHLLDGITSFDEAFADPEKASRLLAFLNDGNEYAPPAVRHHDESIGSDAGEFSIRVYEPDAQPQRVLVWAHGGGFTGGTIDMPEGDFFSREICQRASAVVISVDYAVAGAGIGYPTLHRQVTAAFMWARAAAPRWSISTDSVALGGASAGANLVLGSVAESIDTRSPLPAQLILAYPTAHRDLQVSAEVEKLTSTLPPMLRFTPAVISSMYAAYANGAVDAPYLAMDNRSFVGFPPMTVIVDEYDDLRTSGEVLAARAHDDGVKTTLRLAPGMLHGHFNRTAAVPQVDDDLAFVAEVLADGARAAR</sequence>
<dbReference type="AlphaFoldDB" id="A0A1T4WQA5"/>
<keyword evidence="1" id="KW-0378">Hydrolase</keyword>
<name>A0A1T4WQA5_9MICO</name>
<reference evidence="4" key="1">
    <citation type="submission" date="2017-02" db="EMBL/GenBank/DDBJ databases">
        <authorList>
            <person name="Varghese N."/>
            <person name="Submissions S."/>
        </authorList>
    </citation>
    <scope>NUCLEOTIDE SEQUENCE [LARGE SCALE GENOMIC DNA]</scope>
    <source>
        <strain evidence="4">VKM Ac-2052</strain>
    </source>
</reference>
<evidence type="ECO:0000313" key="4">
    <source>
        <dbReference type="Proteomes" id="UP000189735"/>
    </source>
</evidence>
<evidence type="ECO:0000256" key="1">
    <source>
        <dbReference type="ARBA" id="ARBA00022801"/>
    </source>
</evidence>
<organism evidence="3 4">
    <name type="scientific">Agreia bicolorata</name>
    <dbReference type="NCBI Taxonomy" id="110935"/>
    <lineage>
        <taxon>Bacteria</taxon>
        <taxon>Bacillati</taxon>
        <taxon>Actinomycetota</taxon>
        <taxon>Actinomycetes</taxon>
        <taxon>Micrococcales</taxon>
        <taxon>Microbacteriaceae</taxon>
        <taxon>Agreia</taxon>
    </lineage>
</organism>
<dbReference type="RefSeq" id="WP_078712950.1">
    <property type="nucleotide sequence ID" value="NZ_FUYG01000001.1"/>
</dbReference>
<dbReference type="InterPro" id="IPR050300">
    <property type="entry name" value="GDXG_lipolytic_enzyme"/>
</dbReference>
<dbReference type="EMBL" id="FUYG01000001">
    <property type="protein sequence ID" value="SKA79533.1"/>
    <property type="molecule type" value="Genomic_DNA"/>
</dbReference>
<dbReference type="Proteomes" id="UP000189735">
    <property type="component" value="Unassembled WGS sequence"/>
</dbReference>
<protein>
    <submittedName>
        <fullName evidence="3">Acetyl esterase/lipase</fullName>
    </submittedName>
</protein>
<dbReference type="SUPFAM" id="SSF53474">
    <property type="entry name" value="alpha/beta-Hydrolases"/>
    <property type="match status" value="1"/>
</dbReference>
<accession>A0A1T4WQA5</accession>
<dbReference type="Gene3D" id="3.40.50.1820">
    <property type="entry name" value="alpha/beta hydrolase"/>
    <property type="match status" value="1"/>
</dbReference>
<dbReference type="InterPro" id="IPR013094">
    <property type="entry name" value="AB_hydrolase_3"/>
</dbReference>
<evidence type="ECO:0000259" key="2">
    <source>
        <dbReference type="Pfam" id="PF07859"/>
    </source>
</evidence>
<proteinExistence type="predicted"/>
<dbReference type="PANTHER" id="PTHR48081">
    <property type="entry name" value="AB HYDROLASE SUPERFAMILY PROTEIN C4A8.06C"/>
    <property type="match status" value="1"/>
</dbReference>
<dbReference type="InterPro" id="IPR029058">
    <property type="entry name" value="AB_hydrolase_fold"/>
</dbReference>
<feature type="domain" description="Alpha/beta hydrolase fold-3" evidence="2">
    <location>
        <begin position="77"/>
        <end position="287"/>
    </location>
</feature>
<evidence type="ECO:0000313" key="3">
    <source>
        <dbReference type="EMBL" id="SKA79533.1"/>
    </source>
</evidence>
<dbReference type="PANTHER" id="PTHR48081:SF8">
    <property type="entry name" value="ALPHA_BETA HYDROLASE FOLD-3 DOMAIN-CONTAINING PROTEIN-RELATED"/>
    <property type="match status" value="1"/>
</dbReference>
<gene>
    <name evidence="3" type="ORF">SAMN06295879_0079</name>
</gene>